<proteinExistence type="predicted"/>
<keyword evidence="1" id="KW-0378">Hydrolase</keyword>
<dbReference type="InterPro" id="IPR000073">
    <property type="entry name" value="AB_hydrolase_1"/>
</dbReference>
<evidence type="ECO:0000259" key="2">
    <source>
        <dbReference type="Pfam" id="PF00561"/>
    </source>
</evidence>
<gene>
    <name evidence="3" type="ORF">JOF53_001731</name>
</gene>
<dbReference type="Proteomes" id="UP001519363">
    <property type="component" value="Unassembled WGS sequence"/>
</dbReference>
<accession>A0ABS5A8D5</accession>
<organism evidence="3 4">
    <name type="scientific">Crossiella equi</name>
    <dbReference type="NCBI Taxonomy" id="130796"/>
    <lineage>
        <taxon>Bacteria</taxon>
        <taxon>Bacillati</taxon>
        <taxon>Actinomycetota</taxon>
        <taxon>Actinomycetes</taxon>
        <taxon>Pseudonocardiales</taxon>
        <taxon>Pseudonocardiaceae</taxon>
        <taxon>Crossiella</taxon>
    </lineage>
</organism>
<dbReference type="InterPro" id="IPR029058">
    <property type="entry name" value="AB_hydrolase_fold"/>
</dbReference>
<evidence type="ECO:0000313" key="3">
    <source>
        <dbReference type="EMBL" id="MBP2472859.1"/>
    </source>
</evidence>
<dbReference type="EMBL" id="JAGIOO010000001">
    <property type="protein sequence ID" value="MBP2472859.1"/>
    <property type="molecule type" value="Genomic_DNA"/>
</dbReference>
<name>A0ABS5A8D5_9PSEU</name>
<evidence type="ECO:0000256" key="1">
    <source>
        <dbReference type="ARBA" id="ARBA00022801"/>
    </source>
</evidence>
<dbReference type="PANTHER" id="PTHR43329">
    <property type="entry name" value="EPOXIDE HYDROLASE"/>
    <property type="match status" value="1"/>
</dbReference>
<dbReference type="Gene3D" id="3.40.50.1820">
    <property type="entry name" value="alpha/beta hydrolase"/>
    <property type="match status" value="1"/>
</dbReference>
<protein>
    <submittedName>
        <fullName evidence="3">Pimeloyl-ACP methyl ester carboxylesterase</fullName>
    </submittedName>
</protein>
<reference evidence="3 4" key="1">
    <citation type="submission" date="2021-03" db="EMBL/GenBank/DDBJ databases">
        <title>Sequencing the genomes of 1000 actinobacteria strains.</title>
        <authorList>
            <person name="Klenk H.-P."/>
        </authorList>
    </citation>
    <scope>NUCLEOTIDE SEQUENCE [LARGE SCALE GENOMIC DNA]</scope>
    <source>
        <strain evidence="3 4">DSM 44580</strain>
    </source>
</reference>
<keyword evidence="4" id="KW-1185">Reference proteome</keyword>
<dbReference type="Pfam" id="PF00561">
    <property type="entry name" value="Abhydrolase_1"/>
    <property type="match status" value="1"/>
</dbReference>
<dbReference type="SUPFAM" id="SSF53474">
    <property type="entry name" value="alpha/beta-Hydrolases"/>
    <property type="match status" value="1"/>
</dbReference>
<evidence type="ECO:0000313" key="4">
    <source>
        <dbReference type="Proteomes" id="UP001519363"/>
    </source>
</evidence>
<dbReference type="RefSeq" id="WP_086781439.1">
    <property type="nucleotide sequence ID" value="NZ_JAGIOO010000001.1"/>
</dbReference>
<sequence length="272" mass="29137">MEIPANGLTFTGAVAGPADGPAVLLLHGFPQTHHCWAEVTPRLHRAGARTIAYDQRGYSPGARPAEVSAYAVGHLVADAVGVLDSLGIDRAHIVGHDWGAIVAWYLAVRHPERAHSLTALSVPHPSAFAWAREHDADQQARSTYISLFQETGKAEDVLLEHDAARLRAGYRPLSAEQAAPHLAVLGQRAALTGGLNWYRAMDPAMAGLGPCTVPTTYLWSTGDTALGRAGAERCAEHVTGPYRFVEIPEVSHWIPEQEPALVAAEIGRHLNG</sequence>
<dbReference type="PRINTS" id="PR00412">
    <property type="entry name" value="EPOXHYDRLASE"/>
</dbReference>
<dbReference type="InterPro" id="IPR000639">
    <property type="entry name" value="Epox_hydrolase-like"/>
</dbReference>
<comment type="caution">
    <text evidence="3">The sequence shown here is derived from an EMBL/GenBank/DDBJ whole genome shotgun (WGS) entry which is preliminary data.</text>
</comment>
<feature type="domain" description="AB hydrolase-1" evidence="2">
    <location>
        <begin position="21"/>
        <end position="259"/>
    </location>
</feature>